<evidence type="ECO:0000313" key="3">
    <source>
        <dbReference type="EMBL" id="KGD60730.1"/>
    </source>
</evidence>
<protein>
    <recommendedName>
        <fullName evidence="2">Antitoxin</fullName>
    </recommendedName>
</protein>
<name>A0ABR4WCG8_9GAMM</name>
<evidence type="ECO:0000256" key="2">
    <source>
        <dbReference type="RuleBase" id="RU362080"/>
    </source>
</evidence>
<reference evidence="3 4" key="1">
    <citation type="submission" date="2012-09" db="EMBL/GenBank/DDBJ databases">
        <title>Genome Sequence of alkane-degrading Bacterium Alcanivorax jadensis T9.</title>
        <authorList>
            <person name="Lai Q."/>
            <person name="Shao Z."/>
        </authorList>
    </citation>
    <scope>NUCLEOTIDE SEQUENCE [LARGE SCALE GENOMIC DNA]</scope>
    <source>
        <strain evidence="3 4">T9</strain>
    </source>
</reference>
<accession>A0ABR4WCG8</accession>
<dbReference type="SUPFAM" id="SSF143120">
    <property type="entry name" value="YefM-like"/>
    <property type="match status" value="1"/>
</dbReference>
<comment type="similarity">
    <text evidence="1 2">Belongs to the phD/YefM antitoxin family.</text>
</comment>
<comment type="function">
    <text evidence="2">Antitoxin component of a type II toxin-antitoxin (TA) system.</text>
</comment>
<dbReference type="InterPro" id="IPR006442">
    <property type="entry name" value="Antitoxin_Phd/YefM"/>
</dbReference>
<evidence type="ECO:0000313" key="4">
    <source>
        <dbReference type="Proteomes" id="UP000029443"/>
    </source>
</evidence>
<comment type="caution">
    <text evidence="3">The sequence shown here is derived from an EMBL/GenBank/DDBJ whole genome shotgun (WGS) entry which is preliminary data.</text>
</comment>
<dbReference type="EMBL" id="ARXU01000008">
    <property type="protein sequence ID" value="KGD60730.1"/>
    <property type="molecule type" value="Genomic_DNA"/>
</dbReference>
<dbReference type="Proteomes" id="UP000029443">
    <property type="component" value="Unassembled WGS sequence"/>
</dbReference>
<dbReference type="Gene3D" id="3.40.1620.10">
    <property type="entry name" value="YefM-like domain"/>
    <property type="match status" value="1"/>
</dbReference>
<dbReference type="NCBIfam" id="TIGR01552">
    <property type="entry name" value="phd_fam"/>
    <property type="match status" value="1"/>
</dbReference>
<dbReference type="PANTHER" id="PTHR33713">
    <property type="entry name" value="ANTITOXIN YAFN-RELATED"/>
    <property type="match status" value="1"/>
</dbReference>
<dbReference type="InterPro" id="IPR036165">
    <property type="entry name" value="YefM-like_sf"/>
</dbReference>
<dbReference type="PANTHER" id="PTHR33713:SF6">
    <property type="entry name" value="ANTITOXIN YEFM"/>
    <property type="match status" value="1"/>
</dbReference>
<dbReference type="Gene3D" id="6.10.250.330">
    <property type="match status" value="1"/>
</dbReference>
<evidence type="ECO:0000256" key="1">
    <source>
        <dbReference type="ARBA" id="ARBA00009981"/>
    </source>
</evidence>
<keyword evidence="4" id="KW-1185">Reference proteome</keyword>
<organism evidence="3 4">
    <name type="scientific">Alcanivorax jadensis T9</name>
    <dbReference type="NCBI Taxonomy" id="1177181"/>
    <lineage>
        <taxon>Bacteria</taxon>
        <taxon>Pseudomonadati</taxon>
        <taxon>Pseudomonadota</taxon>
        <taxon>Gammaproteobacteria</taxon>
        <taxon>Oceanospirillales</taxon>
        <taxon>Alcanivoracaceae</taxon>
        <taxon>Alcanivorax</taxon>
    </lineage>
</organism>
<dbReference type="Pfam" id="PF02604">
    <property type="entry name" value="PhdYeFM_antitox"/>
    <property type="match status" value="1"/>
</dbReference>
<sequence>MAHSDMNIISYTNARAGLKQLMDEVCIDHEPAVITRQSGDPVVVLSLSDFKSLEETLYLLSSQANVNHLKKSISELGSGKIIYKEPVNVTEETETEAED</sequence>
<proteinExistence type="inferred from homology"/>
<dbReference type="InterPro" id="IPR051405">
    <property type="entry name" value="phD/YefM_antitoxin"/>
</dbReference>
<dbReference type="RefSeq" id="WP_232222085.1">
    <property type="nucleotide sequence ID" value="NZ_ARXU01000008.1"/>
</dbReference>
<gene>
    <name evidence="3" type="ORF">T9A_02207</name>
</gene>